<dbReference type="EMBL" id="CAJOBH010004845">
    <property type="protein sequence ID" value="CAF4004585.1"/>
    <property type="molecule type" value="Genomic_DNA"/>
</dbReference>
<evidence type="ECO:0000313" key="1">
    <source>
        <dbReference type="EMBL" id="CAF3880536.1"/>
    </source>
</evidence>
<organism evidence="2 3">
    <name type="scientific">Rotaria magnacalcarata</name>
    <dbReference type="NCBI Taxonomy" id="392030"/>
    <lineage>
        <taxon>Eukaryota</taxon>
        <taxon>Metazoa</taxon>
        <taxon>Spiralia</taxon>
        <taxon>Gnathifera</taxon>
        <taxon>Rotifera</taxon>
        <taxon>Eurotatoria</taxon>
        <taxon>Bdelloidea</taxon>
        <taxon>Philodinida</taxon>
        <taxon>Philodinidae</taxon>
        <taxon>Rotaria</taxon>
    </lineage>
</organism>
<dbReference type="AlphaFoldDB" id="A0A8S2NL79"/>
<accession>A0A8S2NL79</accession>
<dbReference type="EMBL" id="CAJOBJ010001464">
    <property type="protein sequence ID" value="CAF3880536.1"/>
    <property type="molecule type" value="Genomic_DNA"/>
</dbReference>
<gene>
    <name evidence="2" type="ORF">BYL167_LOCUS13874</name>
    <name evidence="1" type="ORF">GIL414_LOCUS5521</name>
</gene>
<comment type="caution">
    <text evidence="2">The sequence shown here is derived from an EMBL/GenBank/DDBJ whole genome shotgun (WGS) entry which is preliminary data.</text>
</comment>
<evidence type="ECO:0000313" key="2">
    <source>
        <dbReference type="EMBL" id="CAF4004585.1"/>
    </source>
</evidence>
<proteinExistence type="predicted"/>
<protein>
    <submittedName>
        <fullName evidence="2">Uncharacterized protein</fullName>
    </submittedName>
</protein>
<reference evidence="2" key="1">
    <citation type="submission" date="2021-02" db="EMBL/GenBank/DDBJ databases">
        <authorList>
            <person name="Nowell W R."/>
        </authorList>
    </citation>
    <scope>NUCLEOTIDE SEQUENCE</scope>
</reference>
<name>A0A8S2NL79_9BILA</name>
<dbReference type="Proteomes" id="UP000681967">
    <property type="component" value="Unassembled WGS sequence"/>
</dbReference>
<dbReference type="Proteomes" id="UP000681720">
    <property type="component" value="Unassembled WGS sequence"/>
</dbReference>
<feature type="non-terminal residue" evidence="2">
    <location>
        <position position="1"/>
    </location>
</feature>
<evidence type="ECO:0000313" key="3">
    <source>
        <dbReference type="Proteomes" id="UP000681967"/>
    </source>
</evidence>
<sequence>HFTMFSILRLMKTKTAAKVAYHLFDIFTTLGAPAILQSDNRHEKNAESLINQIKRTNDIREIVREDQKRQAHEFLQNTAKPQKLANSSVCDNVVISFSTTDVDRDPTDTRNVLAVFMEIKHEKFRFSIEQGVPFCLL</sequence>